<feature type="non-terminal residue" evidence="2">
    <location>
        <position position="1"/>
    </location>
</feature>
<reference evidence="2" key="1">
    <citation type="submission" date="2022-10" db="EMBL/GenBank/DDBJ databases">
        <title>Tapping the CABI collections for fungal endophytes: first genome assemblies for Collariella, Neodidymelliopsis, Ascochyta clinopodiicola, Didymella pomorum, Didymosphaeria variabile, Neocosmospora piperis and Neocucurbitaria cava.</title>
        <authorList>
            <person name="Hill R."/>
        </authorList>
    </citation>
    <scope>NUCLEOTIDE SEQUENCE</scope>
    <source>
        <strain evidence="2">IMI 360193</strain>
    </source>
</reference>
<sequence>HRRGPRPQRPPREDVDGGQRGALAARSAAARPGAGAHTQLGLRREHAQRVAGELPVPVRPRADAGVGSVSGEAAHGGVWV</sequence>
<gene>
    <name evidence="2" type="ORF">N0V87_010746</name>
</gene>
<evidence type="ECO:0000313" key="3">
    <source>
        <dbReference type="Proteomes" id="UP001140562"/>
    </source>
</evidence>
<dbReference type="Proteomes" id="UP001140562">
    <property type="component" value="Unassembled WGS sequence"/>
</dbReference>
<evidence type="ECO:0000256" key="1">
    <source>
        <dbReference type="SAM" id="MobiDB-lite"/>
    </source>
</evidence>
<comment type="caution">
    <text evidence="2">The sequence shown here is derived from an EMBL/GenBank/DDBJ whole genome shotgun (WGS) entry which is preliminary data.</text>
</comment>
<proteinExistence type="predicted"/>
<keyword evidence="3" id="KW-1185">Reference proteome</keyword>
<protein>
    <submittedName>
        <fullName evidence="2">Uncharacterized protein</fullName>
    </submittedName>
</protein>
<evidence type="ECO:0000313" key="2">
    <source>
        <dbReference type="EMBL" id="KAJ4329566.1"/>
    </source>
</evidence>
<organism evidence="2 3">
    <name type="scientific">Didymella glomerata</name>
    <dbReference type="NCBI Taxonomy" id="749621"/>
    <lineage>
        <taxon>Eukaryota</taxon>
        <taxon>Fungi</taxon>
        <taxon>Dikarya</taxon>
        <taxon>Ascomycota</taxon>
        <taxon>Pezizomycotina</taxon>
        <taxon>Dothideomycetes</taxon>
        <taxon>Pleosporomycetidae</taxon>
        <taxon>Pleosporales</taxon>
        <taxon>Pleosporineae</taxon>
        <taxon>Didymellaceae</taxon>
        <taxon>Didymella</taxon>
    </lineage>
</organism>
<feature type="region of interest" description="Disordered" evidence="1">
    <location>
        <begin position="1"/>
        <end position="80"/>
    </location>
</feature>
<dbReference type="EMBL" id="JAPEUV010000455">
    <property type="protein sequence ID" value="KAJ4329566.1"/>
    <property type="molecule type" value="Genomic_DNA"/>
</dbReference>
<feature type="non-terminal residue" evidence="2">
    <location>
        <position position="80"/>
    </location>
</feature>
<feature type="compositionally biased region" description="Low complexity" evidence="1">
    <location>
        <begin position="21"/>
        <end position="36"/>
    </location>
</feature>
<accession>A0A9W8WNL7</accession>
<dbReference type="AlphaFoldDB" id="A0A9W8WNL7"/>
<name>A0A9W8WNL7_9PLEO</name>